<keyword evidence="3" id="KW-1185">Reference proteome</keyword>
<evidence type="ECO:0000313" key="3">
    <source>
        <dbReference type="Proteomes" id="UP000325577"/>
    </source>
</evidence>
<evidence type="ECO:0000313" key="2">
    <source>
        <dbReference type="EMBL" id="KAA8515130.1"/>
    </source>
</evidence>
<proteinExistence type="predicted"/>
<evidence type="ECO:0000256" key="1">
    <source>
        <dbReference type="SAM" id="MobiDB-lite"/>
    </source>
</evidence>
<sequence length="73" mass="7756">MVKKASSLCYSLVICCYCCLVFSLFISSGVAVQELAGHHQRVPEAKGRSSCRHGPGLPAAPSQSPPGKGCRHR</sequence>
<reference evidence="2 3" key="1">
    <citation type="submission" date="2019-09" db="EMBL/GenBank/DDBJ databases">
        <title>A chromosome-level genome assembly of the Chinese tupelo Nyssa sinensis.</title>
        <authorList>
            <person name="Yang X."/>
            <person name="Kang M."/>
            <person name="Yang Y."/>
            <person name="Xiong H."/>
            <person name="Wang M."/>
            <person name="Zhang Z."/>
            <person name="Wang Z."/>
            <person name="Wu H."/>
            <person name="Ma T."/>
            <person name="Liu J."/>
            <person name="Xi Z."/>
        </authorList>
    </citation>
    <scope>NUCLEOTIDE SEQUENCE [LARGE SCALE GENOMIC DNA]</scope>
    <source>
        <strain evidence="2">J267</strain>
        <tissue evidence="2">Leaf</tissue>
    </source>
</reference>
<dbReference type="EMBL" id="CM018052">
    <property type="protein sequence ID" value="KAA8515130.1"/>
    <property type="molecule type" value="Genomic_DNA"/>
</dbReference>
<dbReference type="Proteomes" id="UP000325577">
    <property type="component" value="Linkage Group LG9"/>
</dbReference>
<feature type="region of interest" description="Disordered" evidence="1">
    <location>
        <begin position="42"/>
        <end position="73"/>
    </location>
</feature>
<dbReference type="AlphaFoldDB" id="A0A5J4Z9P6"/>
<protein>
    <submittedName>
        <fullName evidence="2">Uncharacterized protein</fullName>
    </submittedName>
</protein>
<organism evidence="2 3">
    <name type="scientific">Nyssa sinensis</name>
    <dbReference type="NCBI Taxonomy" id="561372"/>
    <lineage>
        <taxon>Eukaryota</taxon>
        <taxon>Viridiplantae</taxon>
        <taxon>Streptophyta</taxon>
        <taxon>Embryophyta</taxon>
        <taxon>Tracheophyta</taxon>
        <taxon>Spermatophyta</taxon>
        <taxon>Magnoliopsida</taxon>
        <taxon>eudicotyledons</taxon>
        <taxon>Gunneridae</taxon>
        <taxon>Pentapetalae</taxon>
        <taxon>asterids</taxon>
        <taxon>Cornales</taxon>
        <taxon>Nyssaceae</taxon>
        <taxon>Nyssa</taxon>
    </lineage>
</organism>
<name>A0A5J4Z9P6_9ASTE</name>
<gene>
    <name evidence="2" type="ORF">F0562_018309</name>
</gene>
<accession>A0A5J4Z9P6</accession>